<dbReference type="AlphaFoldDB" id="A0A345D9J1"/>
<organism evidence="3 4">
    <name type="scientific">Ephemeroptericola cinctiostellae</name>
    <dbReference type="NCBI Taxonomy" id="2268024"/>
    <lineage>
        <taxon>Bacteria</taxon>
        <taxon>Pseudomonadati</taxon>
        <taxon>Pseudomonadota</taxon>
        <taxon>Betaproteobacteria</taxon>
        <taxon>Burkholderiales</taxon>
        <taxon>Burkholderiaceae</taxon>
        <taxon>Ephemeroptericola</taxon>
    </lineage>
</organism>
<dbReference type="OrthoDB" id="9803749at2"/>
<dbReference type="NCBIfam" id="TIGR01617">
    <property type="entry name" value="arsC_related"/>
    <property type="match status" value="1"/>
</dbReference>
<dbReference type="InterPro" id="IPR006504">
    <property type="entry name" value="Tscrpt_reg_Spx/MgsR"/>
</dbReference>
<dbReference type="EMBL" id="CP031124">
    <property type="protein sequence ID" value="AXF85029.1"/>
    <property type="molecule type" value="Genomic_DNA"/>
</dbReference>
<dbReference type="Gene3D" id="3.40.30.10">
    <property type="entry name" value="Glutaredoxin"/>
    <property type="match status" value="1"/>
</dbReference>
<keyword evidence="4" id="KW-1185">Reference proteome</keyword>
<dbReference type="Proteomes" id="UP000252182">
    <property type="component" value="Chromosome"/>
</dbReference>
<name>A0A345D9J1_9BURK</name>
<dbReference type="KEGG" id="hyf:DTO96_100746"/>
<dbReference type="CDD" id="cd03035">
    <property type="entry name" value="ArsC_Yffb"/>
    <property type="match status" value="1"/>
</dbReference>
<dbReference type="InterPro" id="IPR036249">
    <property type="entry name" value="Thioredoxin-like_sf"/>
</dbReference>
<gene>
    <name evidence="3" type="primary">mgsR</name>
    <name evidence="3" type="ORF">DTO96_100746</name>
</gene>
<dbReference type="Pfam" id="PF03960">
    <property type="entry name" value="ArsC"/>
    <property type="match status" value="1"/>
</dbReference>
<proteinExistence type="inferred from homology"/>
<dbReference type="PROSITE" id="PS51353">
    <property type="entry name" value="ARSC"/>
    <property type="match status" value="1"/>
</dbReference>
<evidence type="ECO:0000256" key="2">
    <source>
        <dbReference type="PROSITE-ProRule" id="PRU01282"/>
    </source>
</evidence>
<dbReference type="SUPFAM" id="SSF52833">
    <property type="entry name" value="Thioredoxin-like"/>
    <property type="match status" value="1"/>
</dbReference>
<sequence>MIIVYGIPNCSSVKKTRVWLDAAGIDYAFHDFKKLGIDETTLKHWLSTVPLGTLINKKGTTWRGLSTTEQAMANEKASAIQLMMANTSVIKRPVLVSDKGIFVGHDEALLAATFI</sequence>
<comment type="similarity">
    <text evidence="1 2">Belongs to the ArsC family.</text>
</comment>
<protein>
    <submittedName>
        <fullName evidence="3">Regulatory protein MgsR</fullName>
    </submittedName>
</protein>
<dbReference type="InterPro" id="IPR006660">
    <property type="entry name" value="Arsenate_reductase-like"/>
</dbReference>
<dbReference type="RefSeq" id="WP_114562271.1">
    <property type="nucleotide sequence ID" value="NZ_CP031124.1"/>
</dbReference>
<reference evidence="4" key="1">
    <citation type="submission" date="2018-07" db="EMBL/GenBank/DDBJ databases">
        <authorList>
            <person name="Kim H."/>
        </authorList>
    </citation>
    <scope>NUCLEOTIDE SEQUENCE [LARGE SCALE GENOMIC DNA]</scope>
    <source>
        <strain evidence="4">F02</strain>
    </source>
</reference>
<dbReference type="PANTHER" id="PTHR30041">
    <property type="entry name" value="ARSENATE REDUCTASE"/>
    <property type="match status" value="1"/>
</dbReference>
<accession>A0A345D9J1</accession>
<evidence type="ECO:0000313" key="3">
    <source>
        <dbReference type="EMBL" id="AXF85029.1"/>
    </source>
</evidence>
<evidence type="ECO:0000256" key="1">
    <source>
        <dbReference type="ARBA" id="ARBA00007198"/>
    </source>
</evidence>
<evidence type="ECO:0000313" key="4">
    <source>
        <dbReference type="Proteomes" id="UP000252182"/>
    </source>
</evidence>
<dbReference type="PANTHER" id="PTHR30041:SF8">
    <property type="entry name" value="PROTEIN YFFB"/>
    <property type="match status" value="1"/>
</dbReference>